<protein>
    <submittedName>
        <fullName evidence="2">Amidase family protein</fullName>
    </submittedName>
</protein>
<keyword evidence="3" id="KW-1185">Reference proteome</keyword>
<name>A0A179F9G4_METCM</name>
<sequence length="452" mass="49372">MEIDLLRATAADLHDLLNSGQLTSLELVQQCHRQILRHNDRLKALITITPSEYLEDVATKMDQERQRGCIRSPLHGIPFVVKNAFNTTEDMKLQTTNGGWAFEDCRPPHTAKVITQAIDAGMILMGKANLSQFGNWKASNMPGGWSARGGQTQSAYVRGGVIDDGIYGHSNPSGSSTGSAVAVSAGFAPVSIGSDFNGSLTNPAIRASLYTIRVTPGIVSEAGGFPFSVDRDSVDPMANGVEDLVNFLNIIADKSHPRVPSQGYGTEKRLGWGDLTIATLDPRKWYLSEQVQKPQPGALDQIIRETLEAYEKLKSLAHRVIGPVELMTDDVLSATNEDMMKIIISSLSELIAFNQQHRDIELPAAEYPHQDKLEQSVEFCNSLSKEGYARLDRAVTAAGLENSIDKVLRENHADLIIAPADSFVPDVTAFAKYPSVTLPLGYLDWNGDHLDC</sequence>
<evidence type="ECO:0000259" key="1">
    <source>
        <dbReference type="Pfam" id="PF01425"/>
    </source>
</evidence>
<accession>A0A179F9G4</accession>
<dbReference type="PANTHER" id="PTHR42678:SF34">
    <property type="entry name" value="OS04G0183300 PROTEIN"/>
    <property type="match status" value="1"/>
</dbReference>
<reference evidence="2 3" key="1">
    <citation type="journal article" date="2016" name="PLoS Pathog.">
        <title>Biosynthesis of antibiotic leucinostatins in bio-control fungus Purpureocillium lilacinum and their inhibition on phytophthora revealed by genome mining.</title>
        <authorList>
            <person name="Wang G."/>
            <person name="Liu Z."/>
            <person name="Lin R."/>
            <person name="Li E."/>
            <person name="Mao Z."/>
            <person name="Ling J."/>
            <person name="Yang Y."/>
            <person name="Yin W.B."/>
            <person name="Xie B."/>
        </authorList>
    </citation>
    <scope>NUCLEOTIDE SEQUENCE [LARGE SCALE GENOMIC DNA]</scope>
    <source>
        <strain evidence="2">170</strain>
    </source>
</reference>
<dbReference type="OrthoDB" id="566138at2759"/>
<dbReference type="EMBL" id="LSBJ02000007">
    <property type="protein sequence ID" value="OAQ62037.1"/>
    <property type="molecule type" value="Genomic_DNA"/>
</dbReference>
<dbReference type="STRING" id="1380566.A0A179F9G4"/>
<gene>
    <name evidence="2" type="ORF">VFPPC_07278</name>
</gene>
<evidence type="ECO:0000313" key="2">
    <source>
        <dbReference type="EMBL" id="OAQ62037.1"/>
    </source>
</evidence>
<dbReference type="Proteomes" id="UP000078397">
    <property type="component" value="Unassembled WGS sequence"/>
</dbReference>
<dbReference type="RefSeq" id="XP_018139741.1">
    <property type="nucleotide sequence ID" value="XM_018286164.1"/>
</dbReference>
<comment type="caution">
    <text evidence="2">The sequence shown here is derived from an EMBL/GenBank/DDBJ whole genome shotgun (WGS) entry which is preliminary data.</text>
</comment>
<dbReference type="InterPro" id="IPR023631">
    <property type="entry name" value="Amidase_dom"/>
</dbReference>
<evidence type="ECO:0000313" key="3">
    <source>
        <dbReference type="Proteomes" id="UP000078397"/>
    </source>
</evidence>
<feature type="domain" description="Amidase" evidence="1">
    <location>
        <begin position="26"/>
        <end position="422"/>
    </location>
</feature>
<dbReference type="SUPFAM" id="SSF75304">
    <property type="entry name" value="Amidase signature (AS) enzymes"/>
    <property type="match status" value="1"/>
</dbReference>
<dbReference type="KEGG" id="pchm:VFPPC_07278"/>
<dbReference type="PANTHER" id="PTHR42678">
    <property type="entry name" value="AMIDASE"/>
    <property type="match status" value="1"/>
</dbReference>
<organism evidence="2 3">
    <name type="scientific">Pochonia chlamydosporia 170</name>
    <dbReference type="NCBI Taxonomy" id="1380566"/>
    <lineage>
        <taxon>Eukaryota</taxon>
        <taxon>Fungi</taxon>
        <taxon>Dikarya</taxon>
        <taxon>Ascomycota</taxon>
        <taxon>Pezizomycotina</taxon>
        <taxon>Sordariomycetes</taxon>
        <taxon>Hypocreomycetidae</taxon>
        <taxon>Hypocreales</taxon>
        <taxon>Clavicipitaceae</taxon>
        <taxon>Pochonia</taxon>
    </lineage>
</organism>
<dbReference type="AlphaFoldDB" id="A0A179F9G4"/>
<dbReference type="GeneID" id="28850158"/>
<dbReference type="Pfam" id="PF01425">
    <property type="entry name" value="Amidase"/>
    <property type="match status" value="1"/>
</dbReference>
<dbReference type="InterPro" id="IPR036928">
    <property type="entry name" value="AS_sf"/>
</dbReference>
<dbReference type="Gene3D" id="3.90.1300.10">
    <property type="entry name" value="Amidase signature (AS) domain"/>
    <property type="match status" value="1"/>
</dbReference>
<proteinExistence type="predicted"/>